<evidence type="ECO:0000313" key="4">
    <source>
        <dbReference type="Proteomes" id="UP000030765"/>
    </source>
</evidence>
<organism evidence="2">
    <name type="scientific">Anopheles sinensis</name>
    <name type="common">Mosquito</name>
    <dbReference type="NCBI Taxonomy" id="74873"/>
    <lineage>
        <taxon>Eukaryota</taxon>
        <taxon>Metazoa</taxon>
        <taxon>Ecdysozoa</taxon>
        <taxon>Arthropoda</taxon>
        <taxon>Hexapoda</taxon>
        <taxon>Insecta</taxon>
        <taxon>Pterygota</taxon>
        <taxon>Neoptera</taxon>
        <taxon>Endopterygota</taxon>
        <taxon>Diptera</taxon>
        <taxon>Nematocera</taxon>
        <taxon>Culicoidea</taxon>
        <taxon>Culicidae</taxon>
        <taxon>Anophelinae</taxon>
        <taxon>Anopheles</taxon>
    </lineage>
</organism>
<proteinExistence type="predicted"/>
<gene>
    <name evidence="2" type="ORF">ZHAS_00008235</name>
</gene>
<dbReference type="EMBL" id="KE525036">
    <property type="protein sequence ID" value="KFB40801.1"/>
    <property type="molecule type" value="Genomic_DNA"/>
</dbReference>
<dbReference type="STRING" id="74873.A0A084VS57"/>
<reference evidence="2 4" key="1">
    <citation type="journal article" date="2014" name="BMC Genomics">
        <title>Genome sequence of Anopheles sinensis provides insight into genetics basis of mosquito competence for malaria parasites.</title>
        <authorList>
            <person name="Zhou D."/>
            <person name="Zhang D."/>
            <person name="Ding G."/>
            <person name="Shi L."/>
            <person name="Hou Q."/>
            <person name="Ye Y."/>
            <person name="Xu Y."/>
            <person name="Zhou H."/>
            <person name="Xiong C."/>
            <person name="Li S."/>
            <person name="Yu J."/>
            <person name="Hong S."/>
            <person name="Yu X."/>
            <person name="Zou P."/>
            <person name="Chen C."/>
            <person name="Chang X."/>
            <person name="Wang W."/>
            <person name="Lv Y."/>
            <person name="Sun Y."/>
            <person name="Ma L."/>
            <person name="Shen B."/>
            <person name="Zhu C."/>
        </authorList>
    </citation>
    <scope>NUCLEOTIDE SEQUENCE [LARGE SCALE GENOMIC DNA]</scope>
</reference>
<feature type="region of interest" description="Disordered" evidence="1">
    <location>
        <begin position="23"/>
        <end position="56"/>
    </location>
</feature>
<evidence type="ECO:0000313" key="3">
    <source>
        <dbReference type="EnsemblMetazoa" id="ASIC008235-PA"/>
    </source>
</evidence>
<feature type="compositionally biased region" description="Basic residues" evidence="1">
    <location>
        <begin position="948"/>
        <end position="957"/>
    </location>
</feature>
<feature type="compositionally biased region" description="Low complexity" evidence="1">
    <location>
        <begin position="754"/>
        <end position="767"/>
    </location>
</feature>
<dbReference type="VEuPathDB" id="VectorBase:ASIS017957"/>
<feature type="compositionally biased region" description="Basic residues" evidence="1">
    <location>
        <begin position="737"/>
        <end position="750"/>
    </location>
</feature>
<reference evidence="3" key="2">
    <citation type="submission" date="2020-05" db="UniProtKB">
        <authorList>
            <consortium name="EnsemblMetazoa"/>
        </authorList>
    </citation>
    <scope>IDENTIFICATION</scope>
</reference>
<protein>
    <submittedName>
        <fullName evidence="2">AGAP001453-PA-like protein</fullName>
    </submittedName>
</protein>
<dbReference type="EMBL" id="ATLV01015820">
    <property type="status" value="NOT_ANNOTATED_CDS"/>
    <property type="molecule type" value="Genomic_DNA"/>
</dbReference>
<evidence type="ECO:0000256" key="1">
    <source>
        <dbReference type="SAM" id="MobiDB-lite"/>
    </source>
</evidence>
<feature type="region of interest" description="Disordered" evidence="1">
    <location>
        <begin position="731"/>
        <end position="767"/>
    </location>
</feature>
<keyword evidence="4" id="KW-1185">Reference proteome</keyword>
<dbReference type="OMA" id="PFISCCF"/>
<feature type="region of interest" description="Disordered" evidence="1">
    <location>
        <begin position="933"/>
        <end position="957"/>
    </location>
</feature>
<dbReference type="OrthoDB" id="8195041at2759"/>
<dbReference type="VEuPathDB" id="VectorBase:ASIC008235"/>
<dbReference type="AlphaFoldDB" id="A0A084VS57"/>
<accession>A0A084VS57</accession>
<evidence type="ECO:0000313" key="2">
    <source>
        <dbReference type="EMBL" id="KFB40801.1"/>
    </source>
</evidence>
<name>A0A084VS57_ANOSI</name>
<dbReference type="EnsemblMetazoa" id="ASIC008235-RA">
    <property type="protein sequence ID" value="ASIC008235-PA"/>
    <property type="gene ID" value="ASIC008235"/>
</dbReference>
<feature type="region of interest" description="Disordered" evidence="1">
    <location>
        <begin position="303"/>
        <end position="323"/>
    </location>
</feature>
<sequence>MNKRESDKLLRLLTKIAKGYGIDDSEEKATGSRNSTESRKRKKTTEQKEAGGKRSRPVEWVNPLLKPLVQSLTSNPNITHQQFHLHHTVLQVPLQPNVLRNDTLFSHFEIKTPWTVRLPVPLYCTPGPGPTPPDPMVRQVLAKYNYKRELASVHRAYKLIETHRSLPNLDLREVEEDDTVKNSAAVIYAGLLDREPDRYLLLESGYDYHFTGGSMASIVTPKGSRTLATVFAAGGENLEEVNIIQLDHLDSQESNKIEAKKSANCLTEDLDGPVLEITADVAGRCVLIRKRHTIVVLREVPSRRSRQENDEEPSTISSGDTEWRATQRIHSNVPFASVCIMNLSLLVKRTISICTTDYRRHMRLWQIDRKADPVEKCSKKLPRNKSRIEMQTEEIPKEDKWSAVRCVDGRSLIACLNRHQIHLYSIREETDRNDSDEEVESPKVKFVFRGSSDVSQWTIACERASALEVAPSERLIFIATCHKIIVANVESLECDEASSSSSSSSNDESMLRVNVLIVFAHNLRQRPVFMSHVAHSGDDDESDEEGGEHHFLLFGSHLPMSYGVCSFTKSCIKGSASEQPQYYTRHLPLHPSTFHDAYRIAQASGHCLSADEPLKRRFYACQSGMVLLPAKGNGSEQEDGYPHIILQTSGGDLLHQKIVTKRLEQDSSSASDLTQSREEHSNVTEELHRWHEKLLLDYSIKPKPYKATDFRTLKRFRDVFNCTYDPDDLKDFLFHPPAKKRPKRRPKKRMGRESSPTRSISSVSDTSLSASVAGDYAAARPEVSNGRRQRPEPLAWRQTIEELQQYKDVLAPGMLAVWGYGGPDFAMSVGTTTGAQSFTEQIPTKLPPYQNVNEFVGNWVAKTLPVEQLGLDTAEGHINEIQDEIPYDEFGLQPWQEPKTNKVEEEDKLPNQFQRLRELAISQNGMAPLSRAGCEVQTVPKPPTSTRPAKKKYVKGF</sequence>
<dbReference type="Proteomes" id="UP000030765">
    <property type="component" value="Unassembled WGS sequence"/>
</dbReference>